<proteinExistence type="predicted"/>
<dbReference type="Proteomes" id="UP000652761">
    <property type="component" value="Unassembled WGS sequence"/>
</dbReference>
<dbReference type="EMBL" id="NMUH01001990">
    <property type="protein sequence ID" value="MQL97016.1"/>
    <property type="molecule type" value="Genomic_DNA"/>
</dbReference>
<sequence>MYGRELEASLRATANSWRIASFAISLGGATPPRHDFLGAGLLFVFTRVQLASSCSWWNVARIATSTTSLGSDIQRLWTAHLTIRPAPFVLGFHWDLAWAITWITLAENVMLAGLLVEVAEVAISVVPVVEAVVVVMVGVAAAPPFPIVA</sequence>
<accession>A0A843VPT1</accession>
<protein>
    <submittedName>
        <fullName evidence="1">Uncharacterized protein</fullName>
    </submittedName>
</protein>
<comment type="caution">
    <text evidence="1">The sequence shown here is derived from an EMBL/GenBank/DDBJ whole genome shotgun (WGS) entry which is preliminary data.</text>
</comment>
<name>A0A843VPT1_COLES</name>
<evidence type="ECO:0000313" key="2">
    <source>
        <dbReference type="Proteomes" id="UP000652761"/>
    </source>
</evidence>
<evidence type="ECO:0000313" key="1">
    <source>
        <dbReference type="EMBL" id="MQL97016.1"/>
    </source>
</evidence>
<gene>
    <name evidence="1" type="ORF">Taro_029698</name>
</gene>
<dbReference type="AlphaFoldDB" id="A0A843VPT1"/>
<organism evidence="1 2">
    <name type="scientific">Colocasia esculenta</name>
    <name type="common">Wild taro</name>
    <name type="synonym">Arum esculentum</name>
    <dbReference type="NCBI Taxonomy" id="4460"/>
    <lineage>
        <taxon>Eukaryota</taxon>
        <taxon>Viridiplantae</taxon>
        <taxon>Streptophyta</taxon>
        <taxon>Embryophyta</taxon>
        <taxon>Tracheophyta</taxon>
        <taxon>Spermatophyta</taxon>
        <taxon>Magnoliopsida</taxon>
        <taxon>Liliopsida</taxon>
        <taxon>Araceae</taxon>
        <taxon>Aroideae</taxon>
        <taxon>Colocasieae</taxon>
        <taxon>Colocasia</taxon>
    </lineage>
</organism>
<keyword evidence="2" id="KW-1185">Reference proteome</keyword>
<reference evidence="1" key="1">
    <citation type="submission" date="2017-07" db="EMBL/GenBank/DDBJ databases">
        <title>Taro Niue Genome Assembly and Annotation.</title>
        <authorList>
            <person name="Atibalentja N."/>
            <person name="Keating K."/>
            <person name="Fields C.J."/>
        </authorList>
    </citation>
    <scope>NUCLEOTIDE SEQUENCE</scope>
    <source>
        <strain evidence="1">Niue_2</strain>
        <tissue evidence="1">Leaf</tissue>
    </source>
</reference>